<accession>A0A087TNE5</accession>
<organism evidence="1 2">
    <name type="scientific">Stegodyphus mimosarum</name>
    <name type="common">African social velvet spider</name>
    <dbReference type="NCBI Taxonomy" id="407821"/>
    <lineage>
        <taxon>Eukaryota</taxon>
        <taxon>Metazoa</taxon>
        <taxon>Ecdysozoa</taxon>
        <taxon>Arthropoda</taxon>
        <taxon>Chelicerata</taxon>
        <taxon>Arachnida</taxon>
        <taxon>Araneae</taxon>
        <taxon>Araneomorphae</taxon>
        <taxon>Entelegynae</taxon>
        <taxon>Eresoidea</taxon>
        <taxon>Eresidae</taxon>
        <taxon>Stegodyphus</taxon>
    </lineage>
</organism>
<name>A0A087TNE5_STEMI</name>
<evidence type="ECO:0000313" key="2">
    <source>
        <dbReference type="Proteomes" id="UP000054359"/>
    </source>
</evidence>
<dbReference type="Proteomes" id="UP000054359">
    <property type="component" value="Unassembled WGS sequence"/>
</dbReference>
<reference evidence="1 2" key="1">
    <citation type="submission" date="2013-11" db="EMBL/GenBank/DDBJ databases">
        <title>Genome sequencing of Stegodyphus mimosarum.</title>
        <authorList>
            <person name="Bechsgaard J."/>
        </authorList>
    </citation>
    <scope>NUCLEOTIDE SEQUENCE [LARGE SCALE GENOMIC DNA]</scope>
</reference>
<protein>
    <submittedName>
        <fullName evidence="1">Uncharacterized protein</fullName>
    </submittedName>
</protein>
<gene>
    <name evidence="1" type="ORF">X975_08492</name>
</gene>
<keyword evidence="2" id="KW-1185">Reference proteome</keyword>
<sequence length="45" mass="5210">MYVVDGCNAFEDNLSIVKDIWFEPKPKSQTRAFQLIGIHNCLLVR</sequence>
<proteinExistence type="predicted"/>
<feature type="non-terminal residue" evidence="1">
    <location>
        <position position="45"/>
    </location>
</feature>
<dbReference type="AlphaFoldDB" id="A0A087TNE5"/>
<evidence type="ECO:0000313" key="1">
    <source>
        <dbReference type="EMBL" id="KFM66634.1"/>
    </source>
</evidence>
<dbReference type="EMBL" id="KK116038">
    <property type="protein sequence ID" value="KFM66634.1"/>
    <property type="molecule type" value="Genomic_DNA"/>
</dbReference>